<evidence type="ECO:0000313" key="2">
    <source>
        <dbReference type="Proteomes" id="UP000724584"/>
    </source>
</evidence>
<accession>A0ACB7PGC4</accession>
<evidence type="ECO:0000313" key="1">
    <source>
        <dbReference type="EMBL" id="KAH6640982.1"/>
    </source>
</evidence>
<dbReference type="EMBL" id="JAGIZQ010000002">
    <property type="protein sequence ID" value="KAH6640982.1"/>
    <property type="molecule type" value="Genomic_DNA"/>
</dbReference>
<reference evidence="1 2" key="1">
    <citation type="journal article" date="2021" name="Nat. Commun.">
        <title>Genetic determinants of endophytism in the Arabidopsis root mycobiome.</title>
        <authorList>
            <person name="Mesny F."/>
            <person name="Miyauchi S."/>
            <person name="Thiergart T."/>
            <person name="Pickel B."/>
            <person name="Atanasova L."/>
            <person name="Karlsson M."/>
            <person name="Huettel B."/>
            <person name="Barry K.W."/>
            <person name="Haridas S."/>
            <person name="Chen C."/>
            <person name="Bauer D."/>
            <person name="Andreopoulos W."/>
            <person name="Pangilinan J."/>
            <person name="LaButti K."/>
            <person name="Riley R."/>
            <person name="Lipzen A."/>
            <person name="Clum A."/>
            <person name="Drula E."/>
            <person name="Henrissat B."/>
            <person name="Kohler A."/>
            <person name="Grigoriev I.V."/>
            <person name="Martin F.M."/>
            <person name="Hacquard S."/>
        </authorList>
    </citation>
    <scope>NUCLEOTIDE SEQUENCE [LARGE SCALE GENOMIC DNA]</scope>
    <source>
        <strain evidence="1 2">MPI-SDFR-AT-0079</strain>
    </source>
</reference>
<keyword evidence="2" id="KW-1185">Reference proteome</keyword>
<sequence>MTRPTGASFAQFFPAASRAARDRAMEREKVKMKAQETPLARPIDINGYHAPLNPSASSHNDDEPATGFISRPQLNGTAAHAAHPPTDDTESLAGDTLHAGGSASSHTSASSSVFGAPTRPSATAAMKFSNTQLTPPTTIASPSSYLSTAAPTKAQSTTPRRADGINRLNGLTPIPNGSVHYTPAVERVPARDPSRSIKCIKRTYEPFFDTSLASSEKRKAKPIYKEFGMVCAFNNFTLREGERHLDYGSIG</sequence>
<comment type="caution">
    <text evidence="1">The sequence shown here is derived from an EMBL/GenBank/DDBJ whole genome shotgun (WGS) entry which is preliminary data.</text>
</comment>
<name>A0ACB7PGC4_9PEZI</name>
<protein>
    <submittedName>
        <fullName evidence="1">Uncharacterized protein</fullName>
    </submittedName>
</protein>
<organism evidence="1 2">
    <name type="scientific">Chaetomium tenue</name>
    <dbReference type="NCBI Taxonomy" id="1854479"/>
    <lineage>
        <taxon>Eukaryota</taxon>
        <taxon>Fungi</taxon>
        <taxon>Dikarya</taxon>
        <taxon>Ascomycota</taxon>
        <taxon>Pezizomycotina</taxon>
        <taxon>Sordariomycetes</taxon>
        <taxon>Sordariomycetidae</taxon>
        <taxon>Sordariales</taxon>
        <taxon>Chaetomiaceae</taxon>
        <taxon>Chaetomium</taxon>
    </lineage>
</organism>
<dbReference type="Proteomes" id="UP000724584">
    <property type="component" value="Unassembled WGS sequence"/>
</dbReference>
<proteinExistence type="predicted"/>
<gene>
    <name evidence="1" type="ORF">F5144DRAFT_118887</name>
</gene>